<evidence type="ECO:0000313" key="3">
    <source>
        <dbReference type="Proteomes" id="UP000002334"/>
    </source>
</evidence>
<gene>
    <name evidence="2" type="ordered locus">HDEF_0287</name>
</gene>
<accession>C4K3A8</accession>
<name>C4K3A8_HAMD5</name>
<reference evidence="2 3" key="1">
    <citation type="journal article" date="2009" name="Proc. Natl. Acad. Sci. U.S.A.">
        <title>Hamiltonella defensa, genome evolution of protective bacterial endosymbiont from pathogenic ancestors.</title>
        <authorList>
            <person name="Degnan P.H."/>
            <person name="Yu Y."/>
            <person name="Sisneros N."/>
            <person name="Wing R.A."/>
            <person name="Moran N.A."/>
        </authorList>
    </citation>
    <scope>NUCLEOTIDE SEQUENCE [LARGE SCALE GENOMIC DNA]</scope>
    <source>
        <strain evidence="3">5AT</strain>
    </source>
</reference>
<keyword evidence="3" id="KW-1185">Reference proteome</keyword>
<evidence type="ECO:0008006" key="4">
    <source>
        <dbReference type="Google" id="ProtNLM"/>
    </source>
</evidence>
<dbReference type="AlphaFoldDB" id="C4K3A8"/>
<dbReference type="KEGG" id="hde:HDEF_0287"/>
<protein>
    <recommendedName>
        <fullName evidence="4">CS1 type fimbrial major subunit</fullName>
    </recommendedName>
</protein>
<dbReference type="HOGENOM" id="CLU_1530484_0_0_6"/>
<organism evidence="2 3">
    <name type="scientific">Hamiltonella defensa subsp. Acyrthosiphon pisum (strain 5AT)</name>
    <dbReference type="NCBI Taxonomy" id="572265"/>
    <lineage>
        <taxon>Bacteria</taxon>
        <taxon>Pseudomonadati</taxon>
        <taxon>Pseudomonadota</taxon>
        <taxon>Gammaproteobacteria</taxon>
        <taxon>Enterobacterales</taxon>
        <taxon>Enterobacteriaceae</taxon>
        <taxon>aphid secondary symbionts</taxon>
        <taxon>Candidatus Williamhamiltonella</taxon>
    </lineage>
</organism>
<sequence>MHFMQPLKKTHLCVLKKYLAVAALSCAASVISVKSIAAKQDLDIKLTAEVPEKEFKLENKEIPLTMRADKTNEVFKGEASIKYLNAEKVQSLKVAIVNNPQLSLGQTESIGIKSVLIDDKELVNSLEGVEFTRDNLTNFHEKRIPLKITSESYKEVPEGKYEGTVTLQFDATISS</sequence>
<dbReference type="Gene3D" id="2.60.40.2040">
    <property type="entry name" value="CFA/I fimbrial subunit E, pilin domain"/>
    <property type="match status" value="1"/>
</dbReference>
<keyword evidence="1" id="KW-0732">Signal</keyword>
<evidence type="ECO:0000313" key="2">
    <source>
        <dbReference type="EMBL" id="ACQ67051.1"/>
    </source>
</evidence>
<feature type="signal peptide" evidence="1">
    <location>
        <begin position="1"/>
        <end position="27"/>
    </location>
</feature>
<dbReference type="Proteomes" id="UP000002334">
    <property type="component" value="Chromosome"/>
</dbReference>
<proteinExistence type="predicted"/>
<dbReference type="EMBL" id="CP001277">
    <property type="protein sequence ID" value="ACQ67051.1"/>
    <property type="molecule type" value="Genomic_DNA"/>
</dbReference>
<feature type="chain" id="PRO_5002939690" description="CS1 type fimbrial major subunit" evidence="1">
    <location>
        <begin position="28"/>
        <end position="175"/>
    </location>
</feature>
<evidence type="ECO:0000256" key="1">
    <source>
        <dbReference type="SAM" id="SignalP"/>
    </source>
</evidence>